<protein>
    <submittedName>
        <fullName evidence="2">Uncharacterized protein family UPF0547</fullName>
    </submittedName>
</protein>
<evidence type="ECO:0000256" key="1">
    <source>
        <dbReference type="SAM" id="Phobius"/>
    </source>
</evidence>
<keyword evidence="1" id="KW-1133">Transmembrane helix</keyword>
<feature type="transmembrane region" description="Helical" evidence="1">
    <location>
        <begin position="33"/>
        <end position="50"/>
    </location>
</feature>
<keyword evidence="1" id="KW-0472">Membrane</keyword>
<sequence length="51" mass="5902">MKTKECPSCAMQVSSRSKICPICQYEFTRSSKALQWVALLLVLLFIYLILF</sequence>
<name>A0A1T5M3D4_9BACT</name>
<organism evidence="2 3">
    <name type="scientific">Ohtaekwangia koreensis</name>
    <dbReference type="NCBI Taxonomy" id="688867"/>
    <lineage>
        <taxon>Bacteria</taxon>
        <taxon>Pseudomonadati</taxon>
        <taxon>Bacteroidota</taxon>
        <taxon>Cytophagia</taxon>
        <taxon>Cytophagales</taxon>
        <taxon>Fulvivirgaceae</taxon>
        <taxon>Ohtaekwangia</taxon>
    </lineage>
</organism>
<dbReference type="RefSeq" id="WP_143785856.1">
    <property type="nucleotide sequence ID" value="NZ_FUZU01000003.1"/>
</dbReference>
<dbReference type="Proteomes" id="UP000190961">
    <property type="component" value="Unassembled WGS sequence"/>
</dbReference>
<dbReference type="AlphaFoldDB" id="A0A1T5M3D4"/>
<proteinExistence type="predicted"/>
<evidence type="ECO:0000313" key="2">
    <source>
        <dbReference type="EMBL" id="SKC82318.1"/>
    </source>
</evidence>
<evidence type="ECO:0000313" key="3">
    <source>
        <dbReference type="Proteomes" id="UP000190961"/>
    </source>
</evidence>
<dbReference type="EMBL" id="FUZU01000003">
    <property type="protein sequence ID" value="SKC82318.1"/>
    <property type="molecule type" value="Genomic_DNA"/>
</dbReference>
<reference evidence="2 3" key="1">
    <citation type="submission" date="2017-02" db="EMBL/GenBank/DDBJ databases">
        <authorList>
            <person name="Peterson S.W."/>
        </authorList>
    </citation>
    <scope>NUCLEOTIDE SEQUENCE [LARGE SCALE GENOMIC DNA]</scope>
    <source>
        <strain evidence="2 3">DSM 25262</strain>
    </source>
</reference>
<keyword evidence="1" id="KW-0812">Transmembrane</keyword>
<keyword evidence="3" id="KW-1185">Reference proteome</keyword>
<dbReference type="OrthoDB" id="966130at2"/>
<accession>A0A1T5M3D4</accession>
<gene>
    <name evidence="2" type="ORF">SAMN05660236_4146</name>
</gene>